<dbReference type="Pfam" id="PF00672">
    <property type="entry name" value="HAMP"/>
    <property type="match status" value="1"/>
</dbReference>
<evidence type="ECO:0000313" key="8">
    <source>
        <dbReference type="Proteomes" id="UP000324209"/>
    </source>
</evidence>
<keyword evidence="3" id="KW-0808">Transferase</keyword>
<dbReference type="SUPFAM" id="SSF158472">
    <property type="entry name" value="HAMP domain-like"/>
    <property type="match status" value="1"/>
</dbReference>
<dbReference type="SUPFAM" id="SSF55874">
    <property type="entry name" value="ATPase domain of HSP90 chaperone/DNA topoisomerase II/histidine kinase"/>
    <property type="match status" value="1"/>
</dbReference>
<name>A0A5C1QKC6_9SPIO</name>
<evidence type="ECO:0000313" key="7">
    <source>
        <dbReference type="EMBL" id="QEN06592.1"/>
    </source>
</evidence>
<dbReference type="SMART" id="SM00304">
    <property type="entry name" value="HAMP"/>
    <property type="match status" value="1"/>
</dbReference>
<sequence length="501" mass="58213">MNQKNRFRISNSLRAKLFYYSIFSMSFTMVSFGIILILSLSLQDIADKRFEDEQSLHVLQEQLDGIQEPIESYLGFYSSSSLAQLLYTAETIKDILPDKRIIIDDESELLKREIYYLIDSYLIQMNQVIEMKRGRNVPGYTQGFEDLFILYNYITDKINEVSLKGFRSQLGEYRSFLELFRAIQMYSLILIVLILAFSFSLLMKNVNTISYPIHQLSLMAGKISAGDFDMEDIQFDSVDEINHVASAFNEMKNSISHYINELKKQKDIEQQMMAERVRNLNMEQLLKRMELYTMQAQMNPHFLFNTINTGVQLAIVEEAEKTADFMENLAALFRYNIREKKFFVPLRHEYEGLRSYFNILRIRFPKTLHLELNINEELLDDFSCPAMVLQPIVENSVLHAFKSKEGIGTISVSIEYNHPLLQISVKDDGIGIPPKTVKALLTPHTHDYQLSSKVMGLENVIQRCYFFYPDEKDVVEIHSEIGRGTDIIININTEVKPCIEL</sequence>
<dbReference type="AlphaFoldDB" id="A0A5C1QKC6"/>
<feature type="domain" description="HAMP" evidence="6">
    <location>
        <begin position="207"/>
        <end position="260"/>
    </location>
</feature>
<dbReference type="InterPro" id="IPR036890">
    <property type="entry name" value="HATPase_C_sf"/>
</dbReference>
<dbReference type="RefSeq" id="WP_149484675.1">
    <property type="nucleotide sequence ID" value="NZ_CP036150.1"/>
</dbReference>
<dbReference type="Pfam" id="PF02518">
    <property type="entry name" value="HATPase_c"/>
    <property type="match status" value="1"/>
</dbReference>
<evidence type="ECO:0000256" key="5">
    <source>
        <dbReference type="SAM" id="Phobius"/>
    </source>
</evidence>
<keyword evidence="8" id="KW-1185">Reference proteome</keyword>
<dbReference type="CDD" id="cd06225">
    <property type="entry name" value="HAMP"/>
    <property type="match status" value="1"/>
</dbReference>
<comment type="subcellular location">
    <subcellularLocation>
        <location evidence="1">Membrane</location>
    </subcellularLocation>
</comment>
<keyword evidence="5" id="KW-0812">Transmembrane</keyword>
<dbReference type="Pfam" id="PF06580">
    <property type="entry name" value="His_kinase"/>
    <property type="match status" value="1"/>
</dbReference>
<organism evidence="7 8">
    <name type="scientific">Oceanispirochaeta crateris</name>
    <dbReference type="NCBI Taxonomy" id="2518645"/>
    <lineage>
        <taxon>Bacteria</taxon>
        <taxon>Pseudomonadati</taxon>
        <taxon>Spirochaetota</taxon>
        <taxon>Spirochaetia</taxon>
        <taxon>Spirochaetales</taxon>
        <taxon>Spirochaetaceae</taxon>
        <taxon>Oceanispirochaeta</taxon>
    </lineage>
</organism>
<proteinExistence type="predicted"/>
<evidence type="ECO:0000256" key="3">
    <source>
        <dbReference type="ARBA" id="ARBA00022679"/>
    </source>
</evidence>
<feature type="transmembrane region" description="Helical" evidence="5">
    <location>
        <begin position="17"/>
        <end position="40"/>
    </location>
</feature>
<dbReference type="Gene3D" id="3.30.565.10">
    <property type="entry name" value="Histidine kinase-like ATPase, C-terminal domain"/>
    <property type="match status" value="1"/>
</dbReference>
<dbReference type="GO" id="GO:0016020">
    <property type="term" value="C:membrane"/>
    <property type="evidence" value="ECO:0007669"/>
    <property type="project" value="UniProtKB-SubCell"/>
</dbReference>
<dbReference type="InterPro" id="IPR003594">
    <property type="entry name" value="HATPase_dom"/>
</dbReference>
<dbReference type="Gene3D" id="6.10.340.10">
    <property type="match status" value="1"/>
</dbReference>
<evidence type="ECO:0000256" key="1">
    <source>
        <dbReference type="ARBA" id="ARBA00004370"/>
    </source>
</evidence>
<protein>
    <submittedName>
        <fullName evidence="7">HAMP domain-containing protein</fullName>
    </submittedName>
</protein>
<evidence type="ECO:0000259" key="6">
    <source>
        <dbReference type="PROSITE" id="PS50885"/>
    </source>
</evidence>
<dbReference type="InterPro" id="IPR010559">
    <property type="entry name" value="Sig_transdc_His_kin_internal"/>
</dbReference>
<dbReference type="InterPro" id="IPR050640">
    <property type="entry name" value="Bact_2-comp_sensor_kinase"/>
</dbReference>
<accession>A0A5C1QKC6</accession>
<gene>
    <name evidence="7" type="ORF">EXM22_00775</name>
</gene>
<dbReference type="Proteomes" id="UP000324209">
    <property type="component" value="Chromosome"/>
</dbReference>
<evidence type="ECO:0000256" key="2">
    <source>
        <dbReference type="ARBA" id="ARBA00022553"/>
    </source>
</evidence>
<evidence type="ECO:0000256" key="4">
    <source>
        <dbReference type="ARBA" id="ARBA00022777"/>
    </source>
</evidence>
<dbReference type="OrthoDB" id="370211at2"/>
<dbReference type="EMBL" id="CP036150">
    <property type="protein sequence ID" value="QEN06592.1"/>
    <property type="molecule type" value="Genomic_DNA"/>
</dbReference>
<dbReference type="KEGG" id="ock:EXM22_00775"/>
<feature type="transmembrane region" description="Helical" evidence="5">
    <location>
        <begin position="183"/>
        <end position="203"/>
    </location>
</feature>
<keyword evidence="5" id="KW-1133">Transmembrane helix</keyword>
<dbReference type="PANTHER" id="PTHR34220:SF7">
    <property type="entry name" value="SENSOR HISTIDINE KINASE YPDA"/>
    <property type="match status" value="1"/>
</dbReference>
<dbReference type="InterPro" id="IPR003660">
    <property type="entry name" value="HAMP_dom"/>
</dbReference>
<keyword evidence="4" id="KW-0418">Kinase</keyword>
<dbReference type="PROSITE" id="PS50885">
    <property type="entry name" value="HAMP"/>
    <property type="match status" value="1"/>
</dbReference>
<dbReference type="GO" id="GO:0000155">
    <property type="term" value="F:phosphorelay sensor kinase activity"/>
    <property type="evidence" value="ECO:0007669"/>
    <property type="project" value="InterPro"/>
</dbReference>
<reference evidence="7 8" key="1">
    <citation type="submission" date="2019-02" db="EMBL/GenBank/DDBJ databases">
        <title>Complete Genome Sequence and Methylome Analysis of free living Spirochaetas.</title>
        <authorList>
            <person name="Fomenkov A."/>
            <person name="Dubinina G."/>
            <person name="Leshcheva N."/>
            <person name="Mikheeva N."/>
            <person name="Grabovich M."/>
            <person name="Vincze T."/>
            <person name="Roberts R.J."/>
        </authorList>
    </citation>
    <scope>NUCLEOTIDE SEQUENCE [LARGE SCALE GENOMIC DNA]</scope>
    <source>
        <strain evidence="7 8">K2</strain>
    </source>
</reference>
<keyword evidence="5" id="KW-0472">Membrane</keyword>
<keyword evidence="2" id="KW-0597">Phosphoprotein</keyword>
<dbReference type="PANTHER" id="PTHR34220">
    <property type="entry name" value="SENSOR HISTIDINE KINASE YPDA"/>
    <property type="match status" value="1"/>
</dbReference>